<dbReference type="NCBIfam" id="NF000648">
    <property type="entry name" value="PRK00026.1"/>
    <property type="match status" value="1"/>
</dbReference>
<dbReference type="CDD" id="cd18080">
    <property type="entry name" value="TrmD-like"/>
    <property type="match status" value="1"/>
</dbReference>
<evidence type="ECO:0000256" key="6">
    <source>
        <dbReference type="ARBA" id="ARBA00014679"/>
    </source>
</evidence>
<dbReference type="AlphaFoldDB" id="A0A3D8IRQ3"/>
<keyword evidence="8 15" id="KW-0489">Methyltransferase</keyword>
<evidence type="ECO:0000256" key="15">
    <source>
        <dbReference type="HAMAP-Rule" id="MF_00605"/>
    </source>
</evidence>
<dbReference type="OrthoDB" id="9807416at2"/>
<evidence type="ECO:0000256" key="5">
    <source>
        <dbReference type="ARBA" id="ARBA00012807"/>
    </source>
</evidence>
<evidence type="ECO:0000313" key="20">
    <source>
        <dbReference type="Proteomes" id="UP000256379"/>
    </source>
</evidence>
<evidence type="ECO:0000256" key="11">
    <source>
        <dbReference type="ARBA" id="ARBA00022694"/>
    </source>
</evidence>
<dbReference type="InterPro" id="IPR029026">
    <property type="entry name" value="tRNA_m1G_MTases_N"/>
</dbReference>
<evidence type="ECO:0000256" key="8">
    <source>
        <dbReference type="ARBA" id="ARBA00022603"/>
    </source>
</evidence>
<dbReference type="InterPro" id="IPR016009">
    <property type="entry name" value="tRNA_MeTrfase_TRMD/TRM10"/>
</dbReference>
<evidence type="ECO:0000256" key="9">
    <source>
        <dbReference type="ARBA" id="ARBA00022679"/>
    </source>
</evidence>
<dbReference type="InterPro" id="IPR023148">
    <property type="entry name" value="tRNA_m1G_MeTrfase_C_sf"/>
</dbReference>
<comment type="similarity">
    <text evidence="3 15 17">Belongs to the RNA methyltransferase TrmD family.</text>
</comment>
<evidence type="ECO:0000256" key="17">
    <source>
        <dbReference type="RuleBase" id="RU003464"/>
    </source>
</evidence>
<evidence type="ECO:0000256" key="16">
    <source>
        <dbReference type="PIRSR" id="PIRSR000386-1"/>
    </source>
</evidence>
<feature type="binding site" evidence="15 16">
    <location>
        <position position="108"/>
    </location>
    <ligand>
        <name>S-adenosyl-L-methionine</name>
        <dbReference type="ChEBI" id="CHEBI:59789"/>
    </ligand>
</feature>
<dbReference type="InterPro" id="IPR002649">
    <property type="entry name" value="tRNA_m1G_MeTrfase_TrmD"/>
</dbReference>
<dbReference type="EMBL" id="NXLQ01000001">
    <property type="protein sequence ID" value="RDU67616.1"/>
    <property type="molecule type" value="Genomic_DNA"/>
</dbReference>
<dbReference type="PANTHER" id="PTHR46417:SF1">
    <property type="entry name" value="TRNA (GUANINE-N(1)-)-METHYLTRANSFERASE"/>
    <property type="match status" value="1"/>
</dbReference>
<proteinExistence type="inferred from homology"/>
<dbReference type="GO" id="GO:0005829">
    <property type="term" value="C:cytosol"/>
    <property type="evidence" value="ECO:0007669"/>
    <property type="project" value="TreeGrafter"/>
</dbReference>
<evidence type="ECO:0000313" key="19">
    <source>
        <dbReference type="EMBL" id="RDU67616.1"/>
    </source>
</evidence>
<comment type="catalytic activity">
    <reaction evidence="14 15 17">
        <text>guanosine(37) in tRNA + S-adenosyl-L-methionine = N(1)-methylguanosine(37) in tRNA + S-adenosyl-L-homocysteine + H(+)</text>
        <dbReference type="Rhea" id="RHEA:36899"/>
        <dbReference type="Rhea" id="RHEA-COMP:10145"/>
        <dbReference type="Rhea" id="RHEA-COMP:10147"/>
        <dbReference type="ChEBI" id="CHEBI:15378"/>
        <dbReference type="ChEBI" id="CHEBI:57856"/>
        <dbReference type="ChEBI" id="CHEBI:59789"/>
        <dbReference type="ChEBI" id="CHEBI:73542"/>
        <dbReference type="ChEBI" id="CHEBI:74269"/>
        <dbReference type="EC" id="2.1.1.228"/>
    </reaction>
</comment>
<evidence type="ECO:0000259" key="18">
    <source>
        <dbReference type="Pfam" id="PF01746"/>
    </source>
</evidence>
<protein>
    <recommendedName>
        <fullName evidence="6 15">tRNA (guanine-N(1)-)-methyltransferase</fullName>
        <ecNumber evidence="5 15">2.1.1.228</ecNumber>
    </recommendedName>
    <alternativeName>
        <fullName evidence="12 15">M1G-methyltransferase</fullName>
    </alternativeName>
    <alternativeName>
        <fullName evidence="13 15">tRNA [GM37] methyltransferase</fullName>
    </alternativeName>
</protein>
<dbReference type="Gene3D" id="1.10.1270.20">
    <property type="entry name" value="tRNA(m1g37)methyltransferase, domain 2"/>
    <property type="match status" value="1"/>
</dbReference>
<evidence type="ECO:0000256" key="1">
    <source>
        <dbReference type="ARBA" id="ARBA00002634"/>
    </source>
</evidence>
<dbReference type="SUPFAM" id="SSF75217">
    <property type="entry name" value="alpha/beta knot"/>
    <property type="match status" value="1"/>
</dbReference>
<sequence>MKFSFFTLFPQLIQPYFQQSIMGNAHKKGIIEVNCINIRDFATNKYKKVDDTLTGGGAGMLLNPFVLHCALQQALDTRIIFLSPCGAKFTQQDAKRLSQYQHISFVCGRYEGFDERIIELYATEIFSIGDFILSGGELAALCMADSIARNLASVLGSEESLQGESFESNLLEAPNFTKSKDFDKNFPNFLPTSEYLKGNHAIIVDLKFKMSKMKTQYFRPDLFQSLARIQ</sequence>
<evidence type="ECO:0000256" key="2">
    <source>
        <dbReference type="ARBA" id="ARBA00004496"/>
    </source>
</evidence>
<evidence type="ECO:0000256" key="3">
    <source>
        <dbReference type="ARBA" id="ARBA00007630"/>
    </source>
</evidence>
<dbReference type="InterPro" id="IPR029028">
    <property type="entry name" value="Alpha/beta_knot_MTases"/>
</dbReference>
<evidence type="ECO:0000256" key="4">
    <source>
        <dbReference type="ARBA" id="ARBA00011738"/>
    </source>
</evidence>
<dbReference type="GO" id="GO:0052906">
    <property type="term" value="F:tRNA (guanine(37)-N1)-methyltransferase activity"/>
    <property type="evidence" value="ECO:0007669"/>
    <property type="project" value="UniProtKB-UniRule"/>
</dbReference>
<evidence type="ECO:0000256" key="13">
    <source>
        <dbReference type="ARBA" id="ARBA00033392"/>
    </source>
</evidence>
<keyword evidence="10 15" id="KW-0949">S-adenosyl-L-methionine</keyword>
<dbReference type="Pfam" id="PF01746">
    <property type="entry name" value="tRNA_m1G_MT"/>
    <property type="match status" value="1"/>
</dbReference>
<evidence type="ECO:0000256" key="7">
    <source>
        <dbReference type="ARBA" id="ARBA00022490"/>
    </source>
</evidence>
<dbReference type="Proteomes" id="UP000256379">
    <property type="component" value="Unassembled WGS sequence"/>
</dbReference>
<keyword evidence="11 15" id="KW-0819">tRNA processing</keyword>
<keyword evidence="20" id="KW-1185">Reference proteome</keyword>
<accession>A0A3D8IRQ3</accession>
<comment type="subcellular location">
    <subcellularLocation>
        <location evidence="2 15 17">Cytoplasm</location>
    </subcellularLocation>
</comment>
<evidence type="ECO:0000256" key="14">
    <source>
        <dbReference type="ARBA" id="ARBA00047783"/>
    </source>
</evidence>
<dbReference type="PANTHER" id="PTHR46417">
    <property type="entry name" value="TRNA (GUANINE-N(1)-)-METHYLTRANSFERASE"/>
    <property type="match status" value="1"/>
</dbReference>
<keyword evidence="9 15" id="KW-0808">Transferase</keyword>
<feature type="domain" description="tRNA methyltransferase TRMD/TRM10-type" evidence="18">
    <location>
        <begin position="1"/>
        <end position="224"/>
    </location>
</feature>
<gene>
    <name evidence="15 19" type="primary">trmD</name>
    <name evidence="19" type="ORF">CQA53_01005</name>
</gene>
<feature type="binding site" evidence="15 16">
    <location>
        <begin position="128"/>
        <end position="133"/>
    </location>
    <ligand>
        <name>S-adenosyl-L-methionine</name>
        <dbReference type="ChEBI" id="CHEBI:59789"/>
    </ligand>
</feature>
<keyword evidence="7 15" id="KW-0963">Cytoplasm</keyword>
<evidence type="ECO:0000256" key="10">
    <source>
        <dbReference type="ARBA" id="ARBA00022691"/>
    </source>
</evidence>
<dbReference type="Gene3D" id="3.40.1280.10">
    <property type="match status" value="1"/>
</dbReference>
<dbReference type="PIRSF" id="PIRSF000386">
    <property type="entry name" value="tRNA_mtase"/>
    <property type="match status" value="1"/>
</dbReference>
<organism evidence="19 20">
    <name type="scientific">Helicobacter didelphidarum</name>
    <dbReference type="NCBI Taxonomy" id="2040648"/>
    <lineage>
        <taxon>Bacteria</taxon>
        <taxon>Pseudomonadati</taxon>
        <taxon>Campylobacterota</taxon>
        <taxon>Epsilonproteobacteria</taxon>
        <taxon>Campylobacterales</taxon>
        <taxon>Helicobacteraceae</taxon>
        <taxon>Helicobacter</taxon>
    </lineage>
</organism>
<dbReference type="EC" id="2.1.1.228" evidence="5 15"/>
<dbReference type="HAMAP" id="MF_00605">
    <property type="entry name" value="TrmD"/>
    <property type="match status" value="1"/>
</dbReference>
<dbReference type="GO" id="GO:0002939">
    <property type="term" value="P:tRNA N1-guanine methylation"/>
    <property type="evidence" value="ECO:0007669"/>
    <property type="project" value="TreeGrafter"/>
</dbReference>
<comment type="function">
    <text evidence="1 15 17">Specifically methylates guanosine-37 in various tRNAs.</text>
</comment>
<dbReference type="RefSeq" id="WP_115542142.1">
    <property type="nucleotide sequence ID" value="NZ_NXLQ01000001.1"/>
</dbReference>
<evidence type="ECO:0000256" key="12">
    <source>
        <dbReference type="ARBA" id="ARBA00029736"/>
    </source>
</evidence>
<comment type="subunit">
    <text evidence="4 15 17">Homodimer.</text>
</comment>
<comment type="caution">
    <text evidence="19">The sequence shown here is derived from an EMBL/GenBank/DDBJ whole genome shotgun (WGS) entry which is preliminary data.</text>
</comment>
<name>A0A3D8IRQ3_9HELI</name>
<reference evidence="19 20" key="1">
    <citation type="submission" date="2018-04" db="EMBL/GenBank/DDBJ databases">
        <title>Novel Campyloabacter and Helicobacter Species and Strains.</title>
        <authorList>
            <person name="Mannion A.J."/>
            <person name="Shen Z."/>
            <person name="Fox J.G."/>
        </authorList>
    </citation>
    <scope>NUCLEOTIDE SEQUENCE [LARGE SCALE GENOMIC DNA]</scope>
    <source>
        <strain evidence="19 20">MIT 17-337</strain>
    </source>
</reference>
<dbReference type="NCBIfam" id="TIGR00088">
    <property type="entry name" value="trmD"/>
    <property type="match status" value="1"/>
</dbReference>